<gene>
    <name evidence="1" type="ORF">BofuT4_uP003470.1</name>
</gene>
<organism evidence="1 2">
    <name type="scientific">Botryotinia fuckeliana (strain T4)</name>
    <name type="common">Noble rot fungus</name>
    <name type="synonym">Botrytis cinerea</name>
    <dbReference type="NCBI Taxonomy" id="999810"/>
    <lineage>
        <taxon>Eukaryota</taxon>
        <taxon>Fungi</taxon>
        <taxon>Dikarya</taxon>
        <taxon>Ascomycota</taxon>
        <taxon>Pezizomycotina</taxon>
        <taxon>Leotiomycetes</taxon>
        <taxon>Helotiales</taxon>
        <taxon>Sclerotiniaceae</taxon>
        <taxon>Botrytis</taxon>
    </lineage>
</organism>
<name>G2Y3E8_BOTF4</name>
<dbReference type="Proteomes" id="UP000008177">
    <property type="component" value="Unplaced contigs"/>
</dbReference>
<dbReference type="HOGENOM" id="CLU_2440583_0_0_1"/>
<sequence>MPLPTELSTSGWCRVVSSGVKFSRTKKKYNSRELNAYLLHGKDNSQELLGNPNHNPSQEEKAVPCCLYDPQEFEFTISTKETNPKGPSVF</sequence>
<evidence type="ECO:0000313" key="1">
    <source>
        <dbReference type="EMBL" id="CCD47188.1"/>
    </source>
</evidence>
<reference evidence="2" key="1">
    <citation type="journal article" date="2011" name="PLoS Genet.">
        <title>Genomic analysis of the necrotrophic fungal pathogens Sclerotinia sclerotiorum and Botrytis cinerea.</title>
        <authorList>
            <person name="Amselem J."/>
            <person name="Cuomo C.A."/>
            <person name="van Kan J.A."/>
            <person name="Viaud M."/>
            <person name="Benito E.P."/>
            <person name="Couloux A."/>
            <person name="Coutinho P.M."/>
            <person name="de Vries R.P."/>
            <person name="Dyer P.S."/>
            <person name="Fillinger S."/>
            <person name="Fournier E."/>
            <person name="Gout L."/>
            <person name="Hahn M."/>
            <person name="Kohn L."/>
            <person name="Lapalu N."/>
            <person name="Plummer K.M."/>
            <person name="Pradier J.M."/>
            <person name="Quevillon E."/>
            <person name="Sharon A."/>
            <person name="Simon A."/>
            <person name="ten Have A."/>
            <person name="Tudzynski B."/>
            <person name="Tudzynski P."/>
            <person name="Wincker P."/>
            <person name="Andrew M."/>
            <person name="Anthouard V."/>
            <person name="Beever R.E."/>
            <person name="Beffa R."/>
            <person name="Benoit I."/>
            <person name="Bouzid O."/>
            <person name="Brault B."/>
            <person name="Chen Z."/>
            <person name="Choquer M."/>
            <person name="Collemare J."/>
            <person name="Cotton P."/>
            <person name="Danchin E.G."/>
            <person name="Da Silva C."/>
            <person name="Gautier A."/>
            <person name="Giraud C."/>
            <person name="Giraud T."/>
            <person name="Gonzalez C."/>
            <person name="Grossetete S."/>
            <person name="Guldener U."/>
            <person name="Henrissat B."/>
            <person name="Howlett B.J."/>
            <person name="Kodira C."/>
            <person name="Kretschmer M."/>
            <person name="Lappartient A."/>
            <person name="Leroch M."/>
            <person name="Levis C."/>
            <person name="Mauceli E."/>
            <person name="Neuveglise C."/>
            <person name="Oeser B."/>
            <person name="Pearson M."/>
            <person name="Poulain J."/>
            <person name="Poussereau N."/>
            <person name="Quesneville H."/>
            <person name="Rascle C."/>
            <person name="Schumacher J."/>
            <person name="Segurens B."/>
            <person name="Sexton A."/>
            <person name="Silva E."/>
            <person name="Sirven C."/>
            <person name="Soanes D.M."/>
            <person name="Talbot N.J."/>
            <person name="Templeton M."/>
            <person name="Yandava C."/>
            <person name="Yarden O."/>
            <person name="Zeng Q."/>
            <person name="Rollins J.A."/>
            <person name="Lebrun M.H."/>
            <person name="Dickman M."/>
        </authorList>
    </citation>
    <scope>NUCLEOTIDE SEQUENCE [LARGE SCALE GENOMIC DNA]</scope>
    <source>
        <strain evidence="2">T4</strain>
    </source>
</reference>
<proteinExistence type="predicted"/>
<protein>
    <submittedName>
        <fullName evidence="1">Uncharacterized protein</fullName>
    </submittedName>
</protein>
<accession>G2Y3E8</accession>
<evidence type="ECO:0000313" key="2">
    <source>
        <dbReference type="Proteomes" id="UP000008177"/>
    </source>
</evidence>
<dbReference type="AlphaFoldDB" id="G2Y3E8"/>
<dbReference type="EMBL" id="FQ790286">
    <property type="protein sequence ID" value="CCD47188.1"/>
    <property type="molecule type" value="Genomic_DNA"/>
</dbReference>
<dbReference type="InParanoid" id="G2Y3E8"/>